<feature type="DNA-binding region" description="Homeobox" evidence="6">
    <location>
        <begin position="59"/>
        <end position="118"/>
    </location>
</feature>
<name>A0AAE0XMD8_9PEZI</name>
<feature type="region of interest" description="Disordered" evidence="8">
    <location>
        <begin position="1"/>
        <end position="55"/>
    </location>
</feature>
<evidence type="ECO:0000256" key="3">
    <source>
        <dbReference type="ARBA" id="ARBA00023125"/>
    </source>
</evidence>
<dbReference type="GO" id="GO:0016586">
    <property type="term" value="C:RSC-type complex"/>
    <property type="evidence" value="ECO:0007669"/>
    <property type="project" value="TreeGrafter"/>
</dbReference>
<dbReference type="AlphaFoldDB" id="A0AAE0XMD8"/>
<evidence type="ECO:0000256" key="7">
    <source>
        <dbReference type="RuleBase" id="RU000682"/>
    </source>
</evidence>
<keyword evidence="4 6" id="KW-0371">Homeobox</keyword>
<dbReference type="Pfam" id="PF00046">
    <property type="entry name" value="Homeodomain"/>
    <property type="match status" value="1"/>
</dbReference>
<feature type="compositionally biased region" description="Basic and acidic residues" evidence="8">
    <location>
        <begin position="26"/>
        <end position="41"/>
    </location>
</feature>
<keyword evidence="5 6" id="KW-0539">Nucleus</keyword>
<evidence type="ECO:0000259" key="9">
    <source>
        <dbReference type="PROSITE" id="PS50071"/>
    </source>
</evidence>
<evidence type="ECO:0000256" key="5">
    <source>
        <dbReference type="ARBA" id="ARBA00023242"/>
    </source>
</evidence>
<dbReference type="CDD" id="cd00086">
    <property type="entry name" value="homeodomain"/>
    <property type="match status" value="1"/>
</dbReference>
<proteinExistence type="inferred from homology"/>
<dbReference type="InterPro" id="IPR017970">
    <property type="entry name" value="Homeobox_CS"/>
</dbReference>
<accession>A0AAE0XMD8</accession>
<dbReference type="InterPro" id="IPR009057">
    <property type="entry name" value="Homeodomain-like_sf"/>
</dbReference>
<reference evidence="10" key="1">
    <citation type="journal article" date="2023" name="Mol. Phylogenet. Evol.">
        <title>Genome-scale phylogeny and comparative genomics of the fungal order Sordariales.</title>
        <authorList>
            <person name="Hensen N."/>
            <person name="Bonometti L."/>
            <person name="Westerberg I."/>
            <person name="Brannstrom I.O."/>
            <person name="Guillou S."/>
            <person name="Cros-Aarteil S."/>
            <person name="Calhoun S."/>
            <person name="Haridas S."/>
            <person name="Kuo A."/>
            <person name="Mondo S."/>
            <person name="Pangilinan J."/>
            <person name="Riley R."/>
            <person name="LaButti K."/>
            <person name="Andreopoulos B."/>
            <person name="Lipzen A."/>
            <person name="Chen C."/>
            <person name="Yan M."/>
            <person name="Daum C."/>
            <person name="Ng V."/>
            <person name="Clum A."/>
            <person name="Steindorff A."/>
            <person name="Ohm R.A."/>
            <person name="Martin F."/>
            <person name="Silar P."/>
            <person name="Natvig D.O."/>
            <person name="Lalanne C."/>
            <person name="Gautier V."/>
            <person name="Ament-Velasquez S.L."/>
            <person name="Kruys A."/>
            <person name="Hutchinson M.I."/>
            <person name="Powell A.J."/>
            <person name="Barry K."/>
            <person name="Miller A.N."/>
            <person name="Grigoriev I.V."/>
            <person name="Debuchy R."/>
            <person name="Gladieux P."/>
            <person name="Hiltunen Thoren M."/>
            <person name="Johannesson H."/>
        </authorList>
    </citation>
    <scope>NUCLEOTIDE SEQUENCE</scope>
    <source>
        <strain evidence="10">CBS 314.62</strain>
    </source>
</reference>
<organism evidence="10 11">
    <name type="scientific">Podospora appendiculata</name>
    <dbReference type="NCBI Taxonomy" id="314037"/>
    <lineage>
        <taxon>Eukaryota</taxon>
        <taxon>Fungi</taxon>
        <taxon>Dikarya</taxon>
        <taxon>Ascomycota</taxon>
        <taxon>Pezizomycotina</taxon>
        <taxon>Sordariomycetes</taxon>
        <taxon>Sordariomycetidae</taxon>
        <taxon>Sordariales</taxon>
        <taxon>Podosporaceae</taxon>
        <taxon>Podospora</taxon>
    </lineage>
</organism>
<dbReference type="EMBL" id="JAULSO010000001">
    <property type="protein sequence ID" value="KAK3695841.1"/>
    <property type="molecule type" value="Genomic_DNA"/>
</dbReference>
<evidence type="ECO:0000256" key="6">
    <source>
        <dbReference type="PROSITE-ProRule" id="PRU00108"/>
    </source>
</evidence>
<dbReference type="PANTHER" id="PTHR24341">
    <property type="entry name" value="HOMEOBOX PROTEIN ENGRAILED"/>
    <property type="match status" value="1"/>
</dbReference>
<gene>
    <name evidence="10" type="ORF">B0T22DRAFT_509357</name>
</gene>
<evidence type="ECO:0000256" key="4">
    <source>
        <dbReference type="ARBA" id="ARBA00023155"/>
    </source>
</evidence>
<comment type="caution">
    <text evidence="10">The sequence shown here is derived from an EMBL/GenBank/DDBJ whole genome shotgun (WGS) entry which is preliminary data.</text>
</comment>
<dbReference type="PANTHER" id="PTHR24341:SF6">
    <property type="entry name" value="HOMEOBOX PROTEIN INVECTED"/>
    <property type="match status" value="1"/>
</dbReference>
<keyword evidence="3 6" id="KW-0238">DNA-binding</keyword>
<dbReference type="SUPFAM" id="SSF46689">
    <property type="entry name" value="Homeodomain-like"/>
    <property type="match status" value="1"/>
</dbReference>
<dbReference type="GO" id="GO:0003677">
    <property type="term" value="F:DNA binding"/>
    <property type="evidence" value="ECO:0007669"/>
    <property type="project" value="UniProtKB-UniRule"/>
</dbReference>
<reference evidence="10" key="2">
    <citation type="submission" date="2023-06" db="EMBL/GenBank/DDBJ databases">
        <authorList>
            <consortium name="Lawrence Berkeley National Laboratory"/>
            <person name="Haridas S."/>
            <person name="Hensen N."/>
            <person name="Bonometti L."/>
            <person name="Westerberg I."/>
            <person name="Brannstrom I.O."/>
            <person name="Guillou S."/>
            <person name="Cros-Aarteil S."/>
            <person name="Calhoun S."/>
            <person name="Kuo A."/>
            <person name="Mondo S."/>
            <person name="Pangilinan J."/>
            <person name="Riley R."/>
            <person name="Labutti K."/>
            <person name="Andreopoulos B."/>
            <person name="Lipzen A."/>
            <person name="Chen C."/>
            <person name="Yanf M."/>
            <person name="Daum C."/>
            <person name="Ng V."/>
            <person name="Clum A."/>
            <person name="Steindorff A."/>
            <person name="Ohm R."/>
            <person name="Martin F."/>
            <person name="Silar P."/>
            <person name="Natvig D."/>
            <person name="Lalanne C."/>
            <person name="Gautier V."/>
            <person name="Ament-Velasquez S.L."/>
            <person name="Kruys A."/>
            <person name="Hutchinson M.I."/>
            <person name="Powell A.J."/>
            <person name="Barry K."/>
            <person name="Miller A.N."/>
            <person name="Grigoriev I.V."/>
            <person name="Debuchy R."/>
            <person name="Gladieux P."/>
            <person name="Thoren M.H."/>
            <person name="Johannesson H."/>
        </authorList>
    </citation>
    <scope>NUCLEOTIDE SEQUENCE</scope>
    <source>
        <strain evidence="10">CBS 314.62</strain>
    </source>
</reference>
<dbReference type="InterPro" id="IPR001356">
    <property type="entry name" value="HD"/>
</dbReference>
<evidence type="ECO:0000256" key="1">
    <source>
        <dbReference type="ARBA" id="ARBA00004123"/>
    </source>
</evidence>
<sequence>MNMGNEASREHLPVPKPGHAGRSRRPSRDETPRPLVHDRGLMRPHSGDANPRTRGFLQSFEKQAALTEQEVDILERSFAENPKPDSQRKRQLAKQLSIETMRISNWFQNRRAKEKQMRKTLEFKRRKVLAGDSDDNTGGEAALKAKFLADFGARHTRVRDFGKPGQPN</sequence>
<dbReference type="InterPro" id="IPR050720">
    <property type="entry name" value="Engrailed_Homeobox_TFs"/>
</dbReference>
<comment type="similarity">
    <text evidence="2">Belongs to the engrailed homeobox family.</text>
</comment>
<protein>
    <submittedName>
        <fullName evidence="10">Homeobox domain-containing protein</fullName>
    </submittedName>
</protein>
<dbReference type="PROSITE" id="PS00027">
    <property type="entry name" value="HOMEOBOX_1"/>
    <property type="match status" value="1"/>
</dbReference>
<evidence type="ECO:0000256" key="8">
    <source>
        <dbReference type="SAM" id="MobiDB-lite"/>
    </source>
</evidence>
<dbReference type="PROSITE" id="PS50071">
    <property type="entry name" value="HOMEOBOX_2"/>
    <property type="match status" value="1"/>
</dbReference>
<comment type="subcellular location">
    <subcellularLocation>
        <location evidence="1 6 7">Nucleus</location>
    </subcellularLocation>
</comment>
<feature type="domain" description="Homeobox" evidence="9">
    <location>
        <begin position="57"/>
        <end position="117"/>
    </location>
</feature>
<dbReference type="Proteomes" id="UP001270362">
    <property type="component" value="Unassembled WGS sequence"/>
</dbReference>
<dbReference type="SMART" id="SM00389">
    <property type="entry name" value="HOX"/>
    <property type="match status" value="1"/>
</dbReference>
<dbReference type="Gene3D" id="1.10.10.60">
    <property type="entry name" value="Homeodomain-like"/>
    <property type="match status" value="1"/>
</dbReference>
<dbReference type="GO" id="GO:0000981">
    <property type="term" value="F:DNA-binding transcription factor activity, RNA polymerase II-specific"/>
    <property type="evidence" value="ECO:0007669"/>
    <property type="project" value="InterPro"/>
</dbReference>
<evidence type="ECO:0000313" key="11">
    <source>
        <dbReference type="Proteomes" id="UP001270362"/>
    </source>
</evidence>
<keyword evidence="11" id="KW-1185">Reference proteome</keyword>
<evidence type="ECO:0000256" key="2">
    <source>
        <dbReference type="ARBA" id="ARBA00010896"/>
    </source>
</evidence>
<evidence type="ECO:0000313" key="10">
    <source>
        <dbReference type="EMBL" id="KAK3695841.1"/>
    </source>
</evidence>